<evidence type="ECO:0000313" key="1">
    <source>
        <dbReference type="EMBL" id="SVB70222.1"/>
    </source>
</evidence>
<sequence>MRKNRTSYTAQEKVIILRKHLLEKIPISDICEQYELRPTVFYRWQKQFFEQGARTFEVEKNQDRSKAKKILALEQKLQIKNEVLSELMEEHIRLKKTLGESERPMDSTRFKRHCYGFYRKMVKKSRDQSAVFCGLAWNNFKQVLPLENTLWEGQCS</sequence>
<dbReference type="InterPro" id="IPR036388">
    <property type="entry name" value="WH-like_DNA-bd_sf"/>
</dbReference>
<evidence type="ECO:0008006" key="2">
    <source>
        <dbReference type="Google" id="ProtNLM"/>
    </source>
</evidence>
<dbReference type="SUPFAM" id="SSF48295">
    <property type="entry name" value="TrpR-like"/>
    <property type="match status" value="1"/>
</dbReference>
<dbReference type="InterPro" id="IPR002514">
    <property type="entry name" value="Transposase_8"/>
</dbReference>
<organism evidence="1">
    <name type="scientific">marine metagenome</name>
    <dbReference type="NCBI Taxonomy" id="408172"/>
    <lineage>
        <taxon>unclassified sequences</taxon>
        <taxon>metagenomes</taxon>
        <taxon>ecological metagenomes</taxon>
    </lineage>
</organism>
<dbReference type="AlphaFoldDB" id="A0A382G5S8"/>
<name>A0A382G5S8_9ZZZZ</name>
<dbReference type="Pfam" id="PF01527">
    <property type="entry name" value="HTH_Tnp_1"/>
    <property type="match status" value="1"/>
</dbReference>
<gene>
    <name evidence="1" type="ORF">METZ01_LOCUS223076</name>
</gene>
<protein>
    <recommendedName>
        <fullName evidence="2">Transposase</fullName>
    </recommendedName>
</protein>
<dbReference type="GO" id="GO:0006313">
    <property type="term" value="P:DNA transposition"/>
    <property type="evidence" value="ECO:0007669"/>
    <property type="project" value="InterPro"/>
</dbReference>
<dbReference type="Gene3D" id="1.10.10.10">
    <property type="entry name" value="Winged helix-like DNA-binding domain superfamily/Winged helix DNA-binding domain"/>
    <property type="match status" value="1"/>
</dbReference>
<dbReference type="GO" id="GO:0004803">
    <property type="term" value="F:transposase activity"/>
    <property type="evidence" value="ECO:0007669"/>
    <property type="project" value="InterPro"/>
</dbReference>
<dbReference type="GO" id="GO:0043565">
    <property type="term" value="F:sequence-specific DNA binding"/>
    <property type="evidence" value="ECO:0007669"/>
    <property type="project" value="InterPro"/>
</dbReference>
<dbReference type="EMBL" id="UINC01053563">
    <property type="protein sequence ID" value="SVB70222.1"/>
    <property type="molecule type" value="Genomic_DNA"/>
</dbReference>
<reference evidence="1" key="1">
    <citation type="submission" date="2018-05" db="EMBL/GenBank/DDBJ databases">
        <authorList>
            <person name="Lanie J.A."/>
            <person name="Ng W.-L."/>
            <person name="Kazmierczak K.M."/>
            <person name="Andrzejewski T.M."/>
            <person name="Davidsen T.M."/>
            <person name="Wayne K.J."/>
            <person name="Tettelin H."/>
            <person name="Glass J.I."/>
            <person name="Rusch D."/>
            <person name="Podicherti R."/>
            <person name="Tsui H.-C.T."/>
            <person name="Winkler M.E."/>
        </authorList>
    </citation>
    <scope>NUCLEOTIDE SEQUENCE</scope>
</reference>
<accession>A0A382G5S8</accession>
<proteinExistence type="predicted"/>
<dbReference type="InterPro" id="IPR010921">
    <property type="entry name" value="Trp_repressor/repl_initiator"/>
</dbReference>